<dbReference type="Gene3D" id="3.40.1500.20">
    <property type="match status" value="1"/>
</dbReference>
<dbReference type="STRING" id="4533.J3N2A3"/>
<keyword evidence="2" id="KW-1185">Reference proteome</keyword>
<dbReference type="PANTHER" id="PTHR34685:SF1">
    <property type="entry name" value="OS10G0389300 PROTEIN"/>
    <property type="match status" value="1"/>
</dbReference>
<dbReference type="GO" id="GO:0051743">
    <property type="term" value="F:red chlorophyll catabolite reductase activity"/>
    <property type="evidence" value="ECO:0007669"/>
    <property type="project" value="InterPro"/>
</dbReference>
<accession>J3N2A3</accession>
<dbReference type="Proteomes" id="UP000006038">
    <property type="component" value="Chromosome 10"/>
</dbReference>
<dbReference type="GO" id="GO:0009507">
    <property type="term" value="C:chloroplast"/>
    <property type="evidence" value="ECO:0007669"/>
    <property type="project" value="TreeGrafter"/>
</dbReference>
<dbReference type="GO" id="GO:0015996">
    <property type="term" value="P:chlorophyll catabolic process"/>
    <property type="evidence" value="ECO:0007669"/>
    <property type="project" value="TreeGrafter"/>
</dbReference>
<dbReference type="PANTHER" id="PTHR34685">
    <property type="entry name" value="RED CHLOROPHYLL CATABOLITE REDUCTASE, CHLOROPLASTIC"/>
    <property type="match status" value="1"/>
</dbReference>
<dbReference type="EnsemblPlants" id="OB10G16510.1">
    <property type="protein sequence ID" value="OB10G16510.1"/>
    <property type="gene ID" value="OB10G16510"/>
</dbReference>
<protein>
    <submittedName>
        <fullName evidence="1">Uncharacterized protein</fullName>
    </submittedName>
</protein>
<dbReference type="HOGENOM" id="CLU_2783400_0_0_1"/>
<proteinExistence type="predicted"/>
<reference evidence="1" key="2">
    <citation type="submission" date="2013-04" db="UniProtKB">
        <authorList>
            <consortium name="EnsemblPlants"/>
        </authorList>
    </citation>
    <scope>IDENTIFICATION</scope>
</reference>
<dbReference type="Gramene" id="OB10G16510.1">
    <property type="protein sequence ID" value="OB10G16510.1"/>
    <property type="gene ID" value="OB10G16510"/>
</dbReference>
<name>J3N2A3_ORYBR</name>
<dbReference type="InterPro" id="IPR009439">
    <property type="entry name" value="RCC_reductase"/>
</dbReference>
<reference evidence="1" key="1">
    <citation type="journal article" date="2013" name="Nat. Commun.">
        <title>Whole-genome sequencing of Oryza brachyantha reveals mechanisms underlying Oryza genome evolution.</title>
        <authorList>
            <person name="Chen J."/>
            <person name="Huang Q."/>
            <person name="Gao D."/>
            <person name="Wang J."/>
            <person name="Lang Y."/>
            <person name="Liu T."/>
            <person name="Li B."/>
            <person name="Bai Z."/>
            <person name="Luis Goicoechea J."/>
            <person name="Liang C."/>
            <person name="Chen C."/>
            <person name="Zhang W."/>
            <person name="Sun S."/>
            <person name="Liao Y."/>
            <person name="Zhang X."/>
            <person name="Yang L."/>
            <person name="Song C."/>
            <person name="Wang M."/>
            <person name="Shi J."/>
            <person name="Liu G."/>
            <person name="Liu J."/>
            <person name="Zhou H."/>
            <person name="Zhou W."/>
            <person name="Yu Q."/>
            <person name="An N."/>
            <person name="Chen Y."/>
            <person name="Cai Q."/>
            <person name="Wang B."/>
            <person name="Liu B."/>
            <person name="Min J."/>
            <person name="Huang Y."/>
            <person name="Wu H."/>
            <person name="Li Z."/>
            <person name="Zhang Y."/>
            <person name="Yin Y."/>
            <person name="Song W."/>
            <person name="Jiang J."/>
            <person name="Jackson S.A."/>
            <person name="Wing R.A."/>
            <person name="Wang J."/>
            <person name="Chen M."/>
        </authorList>
    </citation>
    <scope>NUCLEOTIDE SEQUENCE [LARGE SCALE GENOMIC DNA]</scope>
    <source>
        <strain evidence="1">cv. IRGC 101232</strain>
    </source>
</reference>
<dbReference type="Pfam" id="PF06405">
    <property type="entry name" value="RCC_reductase"/>
    <property type="match status" value="1"/>
</dbReference>
<sequence length="69" mass="6841">SEVPADVAWFGNAAGDAVGSVDVRRGAPGSSIDFMLEAWFHRELPGGGGGGGGAIDITALIVNLNGATD</sequence>
<evidence type="ECO:0000313" key="2">
    <source>
        <dbReference type="Proteomes" id="UP000006038"/>
    </source>
</evidence>
<dbReference type="AlphaFoldDB" id="J3N2A3"/>
<organism evidence="1">
    <name type="scientific">Oryza brachyantha</name>
    <name type="common">malo sina</name>
    <dbReference type="NCBI Taxonomy" id="4533"/>
    <lineage>
        <taxon>Eukaryota</taxon>
        <taxon>Viridiplantae</taxon>
        <taxon>Streptophyta</taxon>
        <taxon>Embryophyta</taxon>
        <taxon>Tracheophyta</taxon>
        <taxon>Spermatophyta</taxon>
        <taxon>Magnoliopsida</taxon>
        <taxon>Liliopsida</taxon>
        <taxon>Poales</taxon>
        <taxon>Poaceae</taxon>
        <taxon>BOP clade</taxon>
        <taxon>Oryzoideae</taxon>
        <taxon>Oryzeae</taxon>
        <taxon>Oryzinae</taxon>
        <taxon>Oryza</taxon>
    </lineage>
</organism>
<evidence type="ECO:0000313" key="1">
    <source>
        <dbReference type="EnsemblPlants" id="OB10G16510.1"/>
    </source>
</evidence>